<keyword evidence="4" id="KW-0812">Transmembrane</keyword>
<name>A0A8T0PAK2_PANVG</name>
<sequence>MSVVDTNRPEAAASNEEITATDASPREKVRQPGRWSLCGKRALVTGGSRGIGRVVVEELVALGAAVYTCSLEEEELVERLKEWQAMDLPVARSVCDVSVHDQRERLLREVTDHFGGNLDILVNNAGTAIRKSAMEHSAGEYSFLMATNLESAYLLCLLAHPLLKASGSGSIIFVSSIAGVVALFSGPIYGMTKASLNQLAKKMACEWAKDNIRINSVAPGYISTSLTERIFSDKELKDNIVRRTPIRRVGEPDDISFMVVFLCMPGSSYITGQTIPVDGGMTINGFYPKYD</sequence>
<comment type="caution">
    <text evidence="5">The sequence shown here is derived from an EMBL/GenBank/DDBJ whole genome shotgun (WGS) entry which is preliminary data.</text>
</comment>
<dbReference type="Proteomes" id="UP000823388">
    <property type="component" value="Chromosome 8N"/>
</dbReference>
<dbReference type="FunFam" id="3.40.50.720:FF:000084">
    <property type="entry name" value="Short-chain dehydrogenase reductase"/>
    <property type="match status" value="1"/>
</dbReference>
<evidence type="ECO:0000256" key="4">
    <source>
        <dbReference type="SAM" id="Phobius"/>
    </source>
</evidence>
<dbReference type="Gene3D" id="3.40.50.720">
    <property type="entry name" value="NAD(P)-binding Rossmann-like Domain"/>
    <property type="match status" value="1"/>
</dbReference>
<gene>
    <name evidence="5" type="ORF">PVAP13_8NG245501</name>
</gene>
<dbReference type="PANTHER" id="PTHR42898">
    <property type="entry name" value="TROPINONE REDUCTASE"/>
    <property type="match status" value="1"/>
</dbReference>
<keyword evidence="4" id="KW-0472">Membrane</keyword>
<keyword evidence="1" id="KW-0521">NADP</keyword>
<evidence type="ECO:0000256" key="3">
    <source>
        <dbReference type="SAM" id="MobiDB-lite"/>
    </source>
</evidence>
<dbReference type="EMBL" id="CM029052">
    <property type="protein sequence ID" value="KAG2557172.1"/>
    <property type="molecule type" value="Genomic_DNA"/>
</dbReference>
<keyword evidence="4" id="KW-1133">Transmembrane helix</keyword>
<dbReference type="GO" id="GO:0016491">
    <property type="term" value="F:oxidoreductase activity"/>
    <property type="evidence" value="ECO:0007669"/>
    <property type="project" value="UniProtKB-KW"/>
</dbReference>
<keyword evidence="2" id="KW-0560">Oxidoreductase</keyword>
<dbReference type="InterPro" id="IPR036291">
    <property type="entry name" value="NAD(P)-bd_dom_sf"/>
</dbReference>
<proteinExistence type="predicted"/>
<dbReference type="InterPro" id="IPR045000">
    <property type="entry name" value="TR"/>
</dbReference>
<evidence type="ECO:0000256" key="2">
    <source>
        <dbReference type="ARBA" id="ARBA00023002"/>
    </source>
</evidence>
<accession>A0A8T0PAK2</accession>
<organism evidence="5 6">
    <name type="scientific">Panicum virgatum</name>
    <name type="common">Blackwell switchgrass</name>
    <dbReference type="NCBI Taxonomy" id="38727"/>
    <lineage>
        <taxon>Eukaryota</taxon>
        <taxon>Viridiplantae</taxon>
        <taxon>Streptophyta</taxon>
        <taxon>Embryophyta</taxon>
        <taxon>Tracheophyta</taxon>
        <taxon>Spermatophyta</taxon>
        <taxon>Magnoliopsida</taxon>
        <taxon>Liliopsida</taxon>
        <taxon>Poales</taxon>
        <taxon>Poaceae</taxon>
        <taxon>PACMAD clade</taxon>
        <taxon>Panicoideae</taxon>
        <taxon>Panicodae</taxon>
        <taxon>Paniceae</taxon>
        <taxon>Panicinae</taxon>
        <taxon>Panicum</taxon>
        <taxon>Panicum sect. Hiantes</taxon>
    </lineage>
</organism>
<dbReference type="Pfam" id="PF13561">
    <property type="entry name" value="adh_short_C2"/>
    <property type="match status" value="1"/>
</dbReference>
<evidence type="ECO:0000313" key="5">
    <source>
        <dbReference type="EMBL" id="KAG2557172.1"/>
    </source>
</evidence>
<feature type="transmembrane region" description="Helical" evidence="4">
    <location>
        <begin position="169"/>
        <end position="192"/>
    </location>
</feature>
<dbReference type="SUPFAM" id="SSF51735">
    <property type="entry name" value="NAD(P)-binding Rossmann-fold domains"/>
    <property type="match status" value="1"/>
</dbReference>
<keyword evidence="6" id="KW-1185">Reference proteome</keyword>
<evidence type="ECO:0000313" key="6">
    <source>
        <dbReference type="Proteomes" id="UP000823388"/>
    </source>
</evidence>
<reference evidence="5" key="1">
    <citation type="submission" date="2020-05" db="EMBL/GenBank/DDBJ databases">
        <title>WGS assembly of Panicum virgatum.</title>
        <authorList>
            <person name="Lovell J.T."/>
            <person name="Jenkins J."/>
            <person name="Shu S."/>
            <person name="Juenger T.E."/>
            <person name="Schmutz J."/>
        </authorList>
    </citation>
    <scope>NUCLEOTIDE SEQUENCE</scope>
    <source>
        <strain evidence="5">AP13</strain>
    </source>
</reference>
<dbReference type="InterPro" id="IPR020904">
    <property type="entry name" value="Sc_DH/Rdtase_CS"/>
</dbReference>
<dbReference type="InterPro" id="IPR002347">
    <property type="entry name" value="SDR_fam"/>
</dbReference>
<feature type="region of interest" description="Disordered" evidence="3">
    <location>
        <begin position="1"/>
        <end position="27"/>
    </location>
</feature>
<protein>
    <submittedName>
        <fullName evidence="5">Uncharacterized protein</fullName>
    </submittedName>
</protein>
<dbReference type="AlphaFoldDB" id="A0A8T0PAK2"/>
<dbReference type="PRINTS" id="PR00081">
    <property type="entry name" value="GDHRDH"/>
</dbReference>
<dbReference type="PANTHER" id="PTHR42898:SF6">
    <property type="entry name" value="NADP-DEPENDENT MANNITOL DEHYDROGENASE"/>
    <property type="match status" value="1"/>
</dbReference>
<dbReference type="PRINTS" id="PR00080">
    <property type="entry name" value="SDRFAMILY"/>
</dbReference>
<dbReference type="PROSITE" id="PS00061">
    <property type="entry name" value="ADH_SHORT"/>
    <property type="match status" value="1"/>
</dbReference>
<dbReference type="OrthoDB" id="669251at2759"/>
<evidence type="ECO:0000256" key="1">
    <source>
        <dbReference type="ARBA" id="ARBA00022857"/>
    </source>
</evidence>